<organism evidence="5 6">
    <name type="scientific">Actinoplanes italicus</name>
    <dbReference type="NCBI Taxonomy" id="113567"/>
    <lineage>
        <taxon>Bacteria</taxon>
        <taxon>Bacillati</taxon>
        <taxon>Actinomycetota</taxon>
        <taxon>Actinomycetes</taxon>
        <taxon>Micromonosporales</taxon>
        <taxon>Micromonosporaceae</taxon>
        <taxon>Actinoplanes</taxon>
    </lineage>
</organism>
<feature type="domain" description="Enoyl-CoA hydratase/isomerase" evidence="4">
    <location>
        <begin position="15"/>
        <end position="357"/>
    </location>
</feature>
<evidence type="ECO:0000256" key="1">
    <source>
        <dbReference type="ARBA" id="ARBA00001709"/>
    </source>
</evidence>
<dbReference type="Pfam" id="PF16113">
    <property type="entry name" value="ECH_2"/>
    <property type="match status" value="1"/>
</dbReference>
<dbReference type="GO" id="GO:0005829">
    <property type="term" value="C:cytosol"/>
    <property type="evidence" value="ECO:0007669"/>
    <property type="project" value="TreeGrafter"/>
</dbReference>
<dbReference type="RefSeq" id="WP_106326286.1">
    <property type="nucleotide sequence ID" value="NZ_BOMO01000065.1"/>
</dbReference>
<dbReference type="AlphaFoldDB" id="A0A2T0K289"/>
<protein>
    <recommendedName>
        <fullName evidence="2">3-hydroxyisobutyryl-CoA hydrolase</fullName>
        <ecNumber evidence="2">3.1.2.4</ecNumber>
    </recommendedName>
</protein>
<dbReference type="EMBL" id="PVMZ01000018">
    <property type="protein sequence ID" value="PRX16730.1"/>
    <property type="molecule type" value="Genomic_DNA"/>
</dbReference>
<evidence type="ECO:0000259" key="4">
    <source>
        <dbReference type="Pfam" id="PF16113"/>
    </source>
</evidence>
<dbReference type="Gene3D" id="3.90.226.10">
    <property type="entry name" value="2-enoyl-CoA Hydratase, Chain A, domain 1"/>
    <property type="match status" value="1"/>
</dbReference>
<dbReference type="GO" id="GO:0006574">
    <property type="term" value="P:L-valine catabolic process"/>
    <property type="evidence" value="ECO:0007669"/>
    <property type="project" value="TreeGrafter"/>
</dbReference>
<dbReference type="NCBIfam" id="NF004127">
    <property type="entry name" value="PRK05617.1"/>
    <property type="match status" value="1"/>
</dbReference>
<evidence type="ECO:0000313" key="6">
    <source>
        <dbReference type="Proteomes" id="UP000239415"/>
    </source>
</evidence>
<dbReference type="PANTHER" id="PTHR43176:SF3">
    <property type="entry name" value="3-HYDROXYISOBUTYRYL-COA HYDROLASE, MITOCHONDRIAL"/>
    <property type="match status" value="1"/>
</dbReference>
<dbReference type="Proteomes" id="UP000239415">
    <property type="component" value="Unassembled WGS sequence"/>
</dbReference>
<dbReference type="GO" id="GO:0003860">
    <property type="term" value="F:3-hydroxyisobutyryl-CoA hydrolase activity"/>
    <property type="evidence" value="ECO:0007669"/>
    <property type="project" value="UniProtKB-EC"/>
</dbReference>
<evidence type="ECO:0000256" key="2">
    <source>
        <dbReference type="ARBA" id="ARBA00011915"/>
    </source>
</evidence>
<dbReference type="InterPro" id="IPR029045">
    <property type="entry name" value="ClpP/crotonase-like_dom_sf"/>
</dbReference>
<evidence type="ECO:0000313" key="5">
    <source>
        <dbReference type="EMBL" id="PRX16730.1"/>
    </source>
</evidence>
<proteinExistence type="predicted"/>
<dbReference type="EC" id="3.1.2.4" evidence="2"/>
<comment type="caution">
    <text evidence="5">The sequence shown here is derived from an EMBL/GenBank/DDBJ whole genome shotgun (WGS) entry which is preliminary data.</text>
</comment>
<reference evidence="5 6" key="1">
    <citation type="submission" date="2018-03" db="EMBL/GenBank/DDBJ databases">
        <title>Genomic Encyclopedia of Archaeal and Bacterial Type Strains, Phase II (KMG-II): from individual species to whole genera.</title>
        <authorList>
            <person name="Goeker M."/>
        </authorList>
    </citation>
    <scope>NUCLEOTIDE SEQUENCE [LARGE SCALE GENOMIC DNA]</scope>
    <source>
        <strain evidence="5 6">DSM 43146</strain>
    </source>
</reference>
<dbReference type="InterPro" id="IPR045004">
    <property type="entry name" value="ECH_dom"/>
</dbReference>
<name>A0A2T0K289_9ACTN</name>
<gene>
    <name evidence="5" type="ORF">CLV67_11861</name>
</gene>
<evidence type="ECO:0000256" key="3">
    <source>
        <dbReference type="ARBA" id="ARBA00022801"/>
    </source>
</evidence>
<dbReference type="SUPFAM" id="SSF52096">
    <property type="entry name" value="ClpP/crotonase"/>
    <property type="match status" value="1"/>
</dbReference>
<dbReference type="InterPro" id="IPR032259">
    <property type="entry name" value="HIBYL-CoA-H"/>
</dbReference>
<comment type="catalytic activity">
    <reaction evidence="1">
        <text>3-hydroxy-2-methylpropanoyl-CoA + H2O = 3-hydroxy-2-methylpropanoate + CoA + H(+)</text>
        <dbReference type="Rhea" id="RHEA:20888"/>
        <dbReference type="ChEBI" id="CHEBI:11805"/>
        <dbReference type="ChEBI" id="CHEBI:15377"/>
        <dbReference type="ChEBI" id="CHEBI:15378"/>
        <dbReference type="ChEBI" id="CHEBI:57287"/>
        <dbReference type="ChEBI" id="CHEBI:57340"/>
        <dbReference type="EC" id="3.1.2.4"/>
    </reaction>
</comment>
<dbReference type="OrthoDB" id="9790967at2"/>
<keyword evidence="6" id="KW-1185">Reference proteome</keyword>
<dbReference type="CDD" id="cd06558">
    <property type="entry name" value="crotonase-like"/>
    <property type="match status" value="1"/>
</dbReference>
<sequence>MSEPPVIARVTDGLGRLTLNRPAAINALTAEMVGILRRTLADWAESDTVHTVLIDGAGPRGLCAGGDLRAMHADAVSGGTGSLDFWAEEYRLNADIATYPKPIVTWMDGLVMGGGIGVSAHASVRIVTERSRLAMPEVGIGFHPDVGGSWLLAHAPGEIGTHLALTGGSIGAADAITAGLADHFMAADRLSDLVKALTGTKSPAPTACDGTALPAGRDAATESRAGQVAASLAVKPPPGVLDAARTWIDECYAGDDVEAIIDRLARHPSPDAQAAAKEVATKSPTSLVVALRSVRSASRLPGLQEALDQEYRLSAALLRLPDLAEGIRAQIIDKDRRPRWQPSTLAEMDPAVVDACFAG</sequence>
<accession>A0A2T0K289</accession>
<keyword evidence="3" id="KW-0378">Hydrolase</keyword>
<dbReference type="PANTHER" id="PTHR43176">
    <property type="entry name" value="3-HYDROXYISOBUTYRYL-COA HYDROLASE-RELATED"/>
    <property type="match status" value="1"/>
</dbReference>